<reference evidence="2 3" key="1">
    <citation type="journal article" date="2016" name="Nat. Commun.">
        <title>Thousands of microbial genomes shed light on interconnected biogeochemical processes in an aquifer system.</title>
        <authorList>
            <person name="Anantharaman K."/>
            <person name="Brown C.T."/>
            <person name="Hug L.A."/>
            <person name="Sharon I."/>
            <person name="Castelle C.J."/>
            <person name="Probst A.J."/>
            <person name="Thomas B.C."/>
            <person name="Singh A."/>
            <person name="Wilkins M.J."/>
            <person name="Karaoz U."/>
            <person name="Brodie E.L."/>
            <person name="Williams K.H."/>
            <person name="Hubbard S.S."/>
            <person name="Banfield J.F."/>
        </authorList>
    </citation>
    <scope>NUCLEOTIDE SEQUENCE [LARGE SCALE GENOMIC DNA]</scope>
</reference>
<accession>A0A1F5X3A1</accession>
<dbReference type="EMBL" id="MFIE01000021">
    <property type="protein sequence ID" value="OGF82364.1"/>
    <property type="molecule type" value="Genomic_DNA"/>
</dbReference>
<protein>
    <recommendedName>
        <fullName evidence="1">HTH cro/C1-type domain-containing protein</fullName>
    </recommendedName>
</protein>
<dbReference type="Gene3D" id="1.10.260.40">
    <property type="entry name" value="lambda repressor-like DNA-binding domains"/>
    <property type="match status" value="1"/>
</dbReference>
<organism evidence="2 3">
    <name type="scientific">Candidatus Giovannonibacteria bacterium RIFCSPLOWO2_01_FULL_46_13</name>
    <dbReference type="NCBI Taxonomy" id="1798352"/>
    <lineage>
        <taxon>Bacteria</taxon>
        <taxon>Candidatus Giovannoniibacteriota</taxon>
    </lineage>
</organism>
<dbReference type="AlphaFoldDB" id="A0A1F5X3A1"/>
<dbReference type="GO" id="GO:0003677">
    <property type="term" value="F:DNA binding"/>
    <property type="evidence" value="ECO:0007669"/>
    <property type="project" value="InterPro"/>
</dbReference>
<evidence type="ECO:0000259" key="1">
    <source>
        <dbReference type="PROSITE" id="PS50943"/>
    </source>
</evidence>
<dbReference type="InterPro" id="IPR010982">
    <property type="entry name" value="Lambda_DNA-bd_dom_sf"/>
</dbReference>
<evidence type="ECO:0000313" key="3">
    <source>
        <dbReference type="Proteomes" id="UP000178684"/>
    </source>
</evidence>
<comment type="caution">
    <text evidence="2">The sequence shown here is derived from an EMBL/GenBank/DDBJ whole genome shotgun (WGS) entry which is preliminary data.</text>
</comment>
<dbReference type="InterPro" id="IPR001387">
    <property type="entry name" value="Cro/C1-type_HTH"/>
</dbReference>
<dbReference type="Proteomes" id="UP000178684">
    <property type="component" value="Unassembled WGS sequence"/>
</dbReference>
<evidence type="ECO:0000313" key="2">
    <source>
        <dbReference type="EMBL" id="OGF82364.1"/>
    </source>
</evidence>
<gene>
    <name evidence="2" type="ORF">A3B18_03310</name>
</gene>
<sequence length="127" mass="14525">MSSLKKLRKKSGLSQCELGTKVFDFLKINCSSYSAQKKVSLWENSLLLPSPKEVVALSNILGVSQEVFSFSLNTLEENLRRLTRGICQELSEEDLRLILGNEVLRKKIIESIRKRCEEFRVFSKELG</sequence>
<dbReference type="PROSITE" id="PS50943">
    <property type="entry name" value="HTH_CROC1"/>
    <property type="match status" value="1"/>
</dbReference>
<name>A0A1F5X3A1_9BACT</name>
<dbReference type="CDD" id="cd00093">
    <property type="entry name" value="HTH_XRE"/>
    <property type="match status" value="1"/>
</dbReference>
<dbReference type="SUPFAM" id="SSF47413">
    <property type="entry name" value="lambda repressor-like DNA-binding domains"/>
    <property type="match status" value="1"/>
</dbReference>
<feature type="domain" description="HTH cro/C1-type" evidence="1">
    <location>
        <begin position="4"/>
        <end position="68"/>
    </location>
</feature>
<proteinExistence type="predicted"/>